<feature type="domain" description="HTH tetR-type" evidence="6">
    <location>
        <begin position="2"/>
        <end position="62"/>
    </location>
</feature>
<dbReference type="Pfam" id="PF17932">
    <property type="entry name" value="TetR_C_24"/>
    <property type="match status" value="1"/>
</dbReference>
<dbReference type="Proteomes" id="UP000005710">
    <property type="component" value="Unassembled WGS sequence"/>
</dbReference>
<dbReference type="AlphaFoldDB" id="K6Q0C8"/>
<dbReference type="PRINTS" id="PR00455">
    <property type="entry name" value="HTHTETR"/>
</dbReference>
<dbReference type="PANTHER" id="PTHR30055">
    <property type="entry name" value="HTH-TYPE TRANSCRIPTIONAL REGULATOR RUTR"/>
    <property type="match status" value="1"/>
</dbReference>
<dbReference type="SUPFAM" id="SSF46689">
    <property type="entry name" value="Homeodomain-like"/>
    <property type="match status" value="1"/>
</dbReference>
<sequence>MASREQEILDAARKLFRQKGYYATTMQDIAEAVGLQKASLYHYIRSKEALLLQIAGETMRLFHAELDRIEAAGGSVAQQLAAAIRAHVKVVAEHQETLTVLFRESHALPPEHAEKVRGETGRYTRRLTELIARGVAASELRPVDPGAACLAILGACNWMYRWYSADGRLTPQQIGDQFVEVILHGLLAPGGAGRQARTPGRAP</sequence>
<evidence type="ECO:0000256" key="5">
    <source>
        <dbReference type="PROSITE-ProRule" id="PRU00335"/>
    </source>
</evidence>
<dbReference type="OrthoDB" id="9812993at2"/>
<dbReference type="Gene3D" id="1.10.357.10">
    <property type="entry name" value="Tetracycline Repressor, domain 2"/>
    <property type="match status" value="1"/>
</dbReference>
<dbReference type="eggNOG" id="COG1309">
    <property type="taxonomic scope" value="Bacteria"/>
</dbReference>
<keyword evidence="2" id="KW-0805">Transcription regulation</keyword>
<name>K6Q0C8_9FIRM</name>
<dbReference type="RefSeq" id="WP_006904369.1">
    <property type="nucleotide sequence ID" value="NZ_JH976535.1"/>
</dbReference>
<dbReference type="InterPro" id="IPR001647">
    <property type="entry name" value="HTH_TetR"/>
</dbReference>
<keyword evidence="8" id="KW-1185">Reference proteome</keyword>
<dbReference type="InterPro" id="IPR050109">
    <property type="entry name" value="HTH-type_TetR-like_transc_reg"/>
</dbReference>
<protein>
    <submittedName>
        <fullName evidence="7">Transcriptional regulator</fullName>
    </submittedName>
</protein>
<dbReference type="GO" id="GO:0003700">
    <property type="term" value="F:DNA-binding transcription factor activity"/>
    <property type="evidence" value="ECO:0007669"/>
    <property type="project" value="TreeGrafter"/>
</dbReference>
<dbReference type="InterPro" id="IPR009057">
    <property type="entry name" value="Homeodomain-like_sf"/>
</dbReference>
<dbReference type="PANTHER" id="PTHR30055:SF175">
    <property type="entry name" value="HTH-TYPE TRANSCRIPTIONAL REPRESSOR KSTR2"/>
    <property type="match status" value="1"/>
</dbReference>
<organism evidence="7 8">
    <name type="scientific">Thermaerobacter subterraneus DSM 13965</name>
    <dbReference type="NCBI Taxonomy" id="867903"/>
    <lineage>
        <taxon>Bacteria</taxon>
        <taxon>Bacillati</taxon>
        <taxon>Bacillota</taxon>
        <taxon>Clostridia</taxon>
        <taxon>Eubacteriales</taxon>
        <taxon>Clostridiales Family XVII. Incertae Sedis</taxon>
        <taxon>Thermaerobacter</taxon>
    </lineage>
</organism>
<dbReference type="InterPro" id="IPR041490">
    <property type="entry name" value="KstR2_TetR_C"/>
</dbReference>
<evidence type="ECO:0000256" key="1">
    <source>
        <dbReference type="ARBA" id="ARBA00022491"/>
    </source>
</evidence>
<keyword evidence="4" id="KW-0804">Transcription</keyword>
<dbReference type="PROSITE" id="PS50977">
    <property type="entry name" value="HTH_TETR_2"/>
    <property type="match status" value="1"/>
</dbReference>
<reference evidence="7" key="2">
    <citation type="submission" date="2012-10" db="EMBL/GenBank/DDBJ databases">
        <title>Improved high-quality draft of Thermaerobacter subterraneus C21, DSM 13965.</title>
        <authorList>
            <consortium name="DOE Joint Genome Institute"/>
            <person name="Eisen J."/>
            <person name="Huntemann M."/>
            <person name="Wei C.-L."/>
            <person name="Han J."/>
            <person name="Detter J.C."/>
            <person name="Han C."/>
            <person name="Tapia R."/>
            <person name="Chen A."/>
            <person name="Kyrpides N."/>
            <person name="Mavromatis K."/>
            <person name="Markowitz V."/>
            <person name="Szeto E."/>
            <person name="Ivanova N."/>
            <person name="Mikhailova N."/>
            <person name="Ovchinnikova G."/>
            <person name="Pagani I."/>
            <person name="Pati A."/>
            <person name="Goodwin L."/>
            <person name="Nordberg H.P."/>
            <person name="Cantor M.N."/>
            <person name="Hua S.X."/>
            <person name="Woyke T."/>
            <person name="Eisen J."/>
            <person name="Klenk H.-P."/>
        </authorList>
    </citation>
    <scope>NUCLEOTIDE SEQUENCE [LARGE SCALE GENOMIC DNA]</scope>
    <source>
        <strain evidence="7">DSM 13965</strain>
    </source>
</reference>
<dbReference type="STRING" id="867903.ThesuDRAFT_02087"/>
<dbReference type="InterPro" id="IPR036271">
    <property type="entry name" value="Tet_transcr_reg_TetR-rel_C_sf"/>
</dbReference>
<accession>K6Q0C8</accession>
<proteinExistence type="predicted"/>
<evidence type="ECO:0000256" key="3">
    <source>
        <dbReference type="ARBA" id="ARBA00023125"/>
    </source>
</evidence>
<evidence type="ECO:0000313" key="8">
    <source>
        <dbReference type="Proteomes" id="UP000005710"/>
    </source>
</evidence>
<evidence type="ECO:0000313" key="7">
    <source>
        <dbReference type="EMBL" id="EKP94354.1"/>
    </source>
</evidence>
<keyword evidence="3 5" id="KW-0238">DNA-binding</keyword>
<evidence type="ECO:0000256" key="2">
    <source>
        <dbReference type="ARBA" id="ARBA00023015"/>
    </source>
</evidence>
<evidence type="ECO:0000259" key="6">
    <source>
        <dbReference type="PROSITE" id="PS50977"/>
    </source>
</evidence>
<dbReference type="GO" id="GO:0000976">
    <property type="term" value="F:transcription cis-regulatory region binding"/>
    <property type="evidence" value="ECO:0007669"/>
    <property type="project" value="TreeGrafter"/>
</dbReference>
<comment type="caution">
    <text evidence="7">The sequence shown here is derived from an EMBL/GenBank/DDBJ whole genome shotgun (WGS) entry which is preliminary data.</text>
</comment>
<dbReference type="HOGENOM" id="CLU_069356_12_4_9"/>
<reference evidence="7" key="1">
    <citation type="submission" date="2010-10" db="EMBL/GenBank/DDBJ databases">
        <authorList>
            <consortium name="US DOE Joint Genome Institute (JGI-PGF)"/>
            <person name="Lucas S."/>
            <person name="Copeland A."/>
            <person name="Lapidus A."/>
            <person name="Bruce D."/>
            <person name="Goodwin L."/>
            <person name="Pitluck S."/>
            <person name="Kyrpides N."/>
            <person name="Mavromatis K."/>
            <person name="Detter J.C."/>
            <person name="Han C."/>
            <person name="Land M."/>
            <person name="Hauser L."/>
            <person name="Markowitz V."/>
            <person name="Cheng J.-F."/>
            <person name="Hugenholtz P."/>
            <person name="Woyke T."/>
            <person name="Wu D."/>
            <person name="Pukall R."/>
            <person name="Wahrenburg C."/>
            <person name="Brambilla E."/>
            <person name="Klenk H.-P."/>
            <person name="Eisen J.A."/>
        </authorList>
    </citation>
    <scope>NUCLEOTIDE SEQUENCE [LARGE SCALE GENOMIC DNA]</scope>
    <source>
        <strain evidence="7">DSM 13965</strain>
    </source>
</reference>
<feature type="DNA-binding region" description="H-T-H motif" evidence="5">
    <location>
        <begin position="25"/>
        <end position="44"/>
    </location>
</feature>
<dbReference type="Pfam" id="PF00440">
    <property type="entry name" value="TetR_N"/>
    <property type="match status" value="1"/>
</dbReference>
<evidence type="ECO:0000256" key="4">
    <source>
        <dbReference type="ARBA" id="ARBA00023163"/>
    </source>
</evidence>
<dbReference type="Gene3D" id="1.10.10.60">
    <property type="entry name" value="Homeodomain-like"/>
    <property type="match status" value="1"/>
</dbReference>
<dbReference type="EMBL" id="AENY02000003">
    <property type="protein sequence ID" value="EKP94354.1"/>
    <property type="molecule type" value="Genomic_DNA"/>
</dbReference>
<gene>
    <name evidence="7" type="ORF">ThesuDRAFT_02087</name>
</gene>
<dbReference type="SUPFAM" id="SSF48498">
    <property type="entry name" value="Tetracyclin repressor-like, C-terminal domain"/>
    <property type="match status" value="1"/>
</dbReference>
<keyword evidence="1" id="KW-0678">Repressor</keyword>